<feature type="region of interest" description="Disordered" evidence="4">
    <location>
        <begin position="1929"/>
        <end position="1962"/>
    </location>
</feature>
<dbReference type="Pfam" id="PF17963">
    <property type="entry name" value="Big_9"/>
    <property type="match status" value="5"/>
</dbReference>
<feature type="compositionally biased region" description="Basic and acidic residues" evidence="4">
    <location>
        <begin position="367"/>
        <end position="377"/>
    </location>
</feature>
<reference evidence="6 7" key="1">
    <citation type="submission" date="2018-07" db="EMBL/GenBank/DDBJ databases">
        <title>Arthrobacter sp. nov., isolated from raw cow's milk with high bacterial count.</title>
        <authorList>
            <person name="Hahne J."/>
            <person name="Isele D."/>
            <person name="Lipski A."/>
        </authorList>
    </citation>
    <scope>NUCLEOTIDE SEQUENCE [LARGE SCALE GENOMIC DNA]</scope>
    <source>
        <strain evidence="6 7">JZ R-183</strain>
    </source>
</reference>
<dbReference type="SMART" id="SM00060">
    <property type="entry name" value="FN3"/>
    <property type="match status" value="2"/>
</dbReference>
<feature type="region of interest" description="Disordered" evidence="4">
    <location>
        <begin position="367"/>
        <end position="397"/>
    </location>
</feature>
<keyword evidence="3" id="KW-0119">Carbohydrate metabolism</keyword>
<dbReference type="GO" id="GO:0098609">
    <property type="term" value="P:cell-cell adhesion"/>
    <property type="evidence" value="ECO:0007669"/>
    <property type="project" value="TreeGrafter"/>
</dbReference>
<dbReference type="Gene3D" id="2.60.40.10">
    <property type="entry name" value="Immunoglobulins"/>
    <property type="match status" value="2"/>
</dbReference>
<protein>
    <submittedName>
        <fullName evidence="6">Fibronectin type III domain-containing protein</fullName>
    </submittedName>
</protein>
<gene>
    <name evidence="6" type="ORF">DWQ67_03980</name>
</gene>
<dbReference type="Pfam" id="PF00041">
    <property type="entry name" value="fn3"/>
    <property type="match status" value="1"/>
</dbReference>
<feature type="domain" description="Fibronectin type-III" evidence="5">
    <location>
        <begin position="1555"/>
        <end position="1656"/>
    </location>
</feature>
<keyword evidence="7" id="KW-1185">Reference proteome</keyword>
<dbReference type="PANTHER" id="PTHR44170">
    <property type="entry name" value="PROTEIN SIDEKICK"/>
    <property type="match status" value="1"/>
</dbReference>
<dbReference type="InterPro" id="IPR003961">
    <property type="entry name" value="FN3_dom"/>
</dbReference>
<comment type="caution">
    <text evidence="6">The sequence shown here is derived from an EMBL/GenBank/DDBJ whole genome shotgun (WGS) entry which is preliminary data.</text>
</comment>
<dbReference type="PANTHER" id="PTHR44170:SF6">
    <property type="entry name" value="CONTACTIN"/>
    <property type="match status" value="1"/>
</dbReference>
<dbReference type="RefSeq" id="WP_121484310.1">
    <property type="nucleotide sequence ID" value="NZ_QQXL01000002.1"/>
</dbReference>
<evidence type="ECO:0000259" key="5">
    <source>
        <dbReference type="PROSITE" id="PS50853"/>
    </source>
</evidence>
<feature type="compositionally biased region" description="Pro residues" evidence="4">
    <location>
        <begin position="1944"/>
        <end position="1962"/>
    </location>
</feature>
<dbReference type="EMBL" id="QQXL01000002">
    <property type="protein sequence ID" value="RKW70974.1"/>
    <property type="molecule type" value="Genomic_DNA"/>
</dbReference>
<dbReference type="SUPFAM" id="SSF49265">
    <property type="entry name" value="Fibronectin type III"/>
    <property type="match status" value="1"/>
</dbReference>
<evidence type="ECO:0000256" key="4">
    <source>
        <dbReference type="SAM" id="MobiDB-lite"/>
    </source>
</evidence>
<accession>A0A496PKD8</accession>
<dbReference type="GO" id="GO:0000272">
    <property type="term" value="P:polysaccharide catabolic process"/>
    <property type="evidence" value="ECO:0007669"/>
    <property type="project" value="UniProtKB-KW"/>
</dbReference>
<dbReference type="GO" id="GO:0016798">
    <property type="term" value="F:hydrolase activity, acting on glycosyl bonds"/>
    <property type="evidence" value="ECO:0007669"/>
    <property type="project" value="UniProtKB-KW"/>
</dbReference>
<organism evidence="6 7">
    <name type="scientific">Galactobacter caseinivorans</name>
    <dbReference type="NCBI Taxonomy" id="2676123"/>
    <lineage>
        <taxon>Bacteria</taxon>
        <taxon>Bacillati</taxon>
        <taxon>Actinomycetota</taxon>
        <taxon>Actinomycetes</taxon>
        <taxon>Micrococcales</taxon>
        <taxon>Micrococcaceae</taxon>
        <taxon>Galactobacter</taxon>
    </lineage>
</organism>
<proteinExistence type="predicted"/>
<keyword evidence="2" id="KW-0378">Hydrolase</keyword>
<feature type="region of interest" description="Disordered" evidence="4">
    <location>
        <begin position="1640"/>
        <end position="1684"/>
    </location>
</feature>
<name>A0A496PKD8_9MICC</name>
<dbReference type="InterPro" id="IPR013783">
    <property type="entry name" value="Ig-like_fold"/>
</dbReference>
<evidence type="ECO:0000256" key="1">
    <source>
        <dbReference type="ARBA" id="ARBA00023157"/>
    </source>
</evidence>
<dbReference type="Gene3D" id="2.60.40.3440">
    <property type="match status" value="1"/>
</dbReference>
<sequence length="1971" mass="206145">MFGRKGIRKRTERKALLGAAAGAAVIALVAGIAVVAHGYERSDQQLNDASVWVSNAREGKLGHANTAISELSTAVKMEGDGQTLAQDPKHVVVHSSAKNALVVLDPASAQAIGSAALPNGQPQVVESGSWVGVLDPAGGDLWVRQLADVAGFDSSLDPTASVGLDAVMAVDQQGRWAGFSQKASRLTTQDAGAQDVTFSTPTARAQVALVGGKAAVYNPDSRELFFDGKVQSLASGITSPDSVRLMQSTLDSSDLVLAQDGGLISVPRSNDSFALPVGEADGNAAAPVRSGRCVYGAWAGGRGAQLCDERDPEGFSLPEAEGSTAMVLRVNADTVVANDSPSGKSWAMQNGGALINNWADFRAEQDVVEKQREDRDVAPQPEKTQKPPVAAADTFGARPGRSNILPVLLNDADPNGDPLMISAITKGIPAEMGSLETVSDRQKLQLTLRPEAQGTLSFRYKIDDGRGGTAEAQVTVNIVDQSTNSAPVQARGTKTSVAQEGKATVQALQDWVDPESDPIYLVSARADAPNTATSTAQGAVDFASGGGEPGVDPVRIRVSDGTAATDGIVSVTVEAKGQTPIIVENYTVSGYVDNEIVTLPLGAARGGTGELTLSRVDDGKKDQLAVSASYNDGRVRITPSKAGTYVLAYSVKDAAGQSAAGTIRVDAKPLATTASAPVVAPTTSFLHLKNTADVDVLEQAYDPAGGVLSIAEVPSVPADSGVLVEVVENKRLRVTLQRDLPKPITLKVKVSNGTTTSEGDLTLVRVPEQAKQQPPVARDDVAQARVGEVVDIPVLANDTQPDDKPVTLERTLAQEPKAGMLVASNQRLRYLAPSTPGVYTARYTVASTDGQTASAKLTITVNAVDAALNRAPSAPTVTARAYAGRPITIPIPLTGVDPDGDSVTLSASVKQPDRGAVTTVGADSITYVPNAQTQGVDRFEYKLTDSLGAETTGTVRVGISPAEMASAPPVAKDDLVTTRPDTDLVVDVLGNDIDTSEKGLKVVSVEMQPKGVEATVVGGSIKVRTPAKAGSIAGFYKLTDETGATSSAWLYIDVRRDAPLAAPVTEDRVLSLSDVKNNPSMAVEVLNKTSFSEGSVSSLNVEVPEGYGDAKVDSQRRVVVPVRAQPSVIPFYVSRPDAPEVRATGFITVPGTEKTPPQLRQDAPKVVTKSGDEVSIPLEEQVIAAQGREVKITNAAQVRATQADGSALVKDEKTLKYRSEAGFVGFASLTVQVTDGKNEASVVIPIEVQAKQDQQPTLQAANLSVTAGESKTFNLRANTMYNGTDADALKWGIKTSNGQTVSARISGERGDQAVFTAAKDARVGSSTTFTMTVSNRDGATAQAEAVVTVVASQEPPPVAADDTVVIKRGDTLTHDVLNNDYSPFGKDSLSVVESTTRTSVDGVAVSTTDGGRTMTIKAADSADTGTLRVDYVIQDQSNDPSRRAVGELRVVVQDVPGAPGPGVQIADTNKSAGSVTLSAGSAEPNGSPITGYQARANVSGGEGAAQDCKSAQNCTVTGLKNGQKYSFQMRAVNAVGAGEWSSSSATVLFDDRPERPGNVRGKPSKDDRDGHSVIIEWNDVPQPEGGTSLDGYDVQLKGEGLAGDGLVRHAGADATSYTFTDGGVRPGSNYSISVRARTKTQVSEPGRGSVRAVGAPTVKDAESGLSGDGDKAQVSWSADGRGGPVRARVSAAGSVSGKSCSAEGFSPNADANSFEERLKDGNLRYVVDVSNGLFCTRVQTQVVNTEVGTPGGSVSTSTEGKGPVFTVQPKYTVTPGRPSAKHFFVLINDGAKPNADSNGWKRLGENRTGEFGEKDKEKTAWAMNCRTESKLFCSPVAKLGSETKSSKDLEVTRTGQDQCLADGEKWITLKAESGVRIEYRWRQSGATEDATSWTTARSGETIRVPEADEGEKMQLFVRSSFEDLRYSGEESFDKGQPMATCAAPQPPEPEPAPPAPEPPAPPQAWALRNLL</sequence>
<keyword evidence="1" id="KW-1015">Disulfide bond</keyword>
<dbReference type="GO" id="GO:0016020">
    <property type="term" value="C:membrane"/>
    <property type="evidence" value="ECO:0007669"/>
    <property type="project" value="UniProtKB-SubCell"/>
</dbReference>
<evidence type="ECO:0000313" key="7">
    <source>
        <dbReference type="Proteomes" id="UP000273119"/>
    </source>
</evidence>
<dbReference type="CDD" id="cd00063">
    <property type="entry name" value="FN3"/>
    <property type="match status" value="2"/>
</dbReference>
<keyword evidence="3" id="KW-0624">Polysaccharide degradation</keyword>
<keyword evidence="2" id="KW-0326">Glycosidase</keyword>
<feature type="domain" description="Fibronectin type-III" evidence="5">
    <location>
        <begin position="1458"/>
        <end position="1552"/>
    </location>
</feature>
<evidence type="ECO:0000256" key="2">
    <source>
        <dbReference type="ARBA" id="ARBA00023295"/>
    </source>
</evidence>
<dbReference type="Proteomes" id="UP000273119">
    <property type="component" value="Unassembled WGS sequence"/>
</dbReference>
<feature type="region of interest" description="Disordered" evidence="4">
    <location>
        <begin position="1551"/>
        <end position="1570"/>
    </location>
</feature>
<evidence type="ECO:0000313" key="6">
    <source>
        <dbReference type="EMBL" id="RKW70974.1"/>
    </source>
</evidence>
<evidence type="ECO:0000256" key="3">
    <source>
        <dbReference type="ARBA" id="ARBA00023326"/>
    </source>
</evidence>
<dbReference type="InterPro" id="IPR036116">
    <property type="entry name" value="FN3_sf"/>
</dbReference>
<dbReference type="NCBIfam" id="NF012211">
    <property type="entry name" value="tand_rpt_95"/>
    <property type="match status" value="1"/>
</dbReference>
<dbReference type="PROSITE" id="PS50853">
    <property type="entry name" value="FN3"/>
    <property type="match status" value="2"/>
</dbReference>